<gene>
    <name evidence="1" type="ORF">HTSR_1731</name>
</gene>
<dbReference type="Proteomes" id="UP000185608">
    <property type="component" value="Chromosome"/>
</dbReference>
<reference evidence="1 2" key="1">
    <citation type="submission" date="2016-06" db="EMBL/GenBank/DDBJ databases">
        <title>Discovery of anaerobic lithoheterotrophic haloarchaeon capable of sulfur respiration by hydrogen and formate.</title>
        <authorList>
            <person name="Sorokin D.Y."/>
            <person name="Kublanov I.V."/>
            <person name="Roman P."/>
            <person name="Sinninghe Damste J.S."/>
            <person name="Golyshin P.N."/>
            <person name="Rojo D."/>
            <person name="Ciordia S."/>
            <person name="Mena Md.C."/>
            <person name="Ferrer M."/>
            <person name="Smedile F."/>
            <person name="Messina E."/>
            <person name="La Cono V."/>
            <person name="Yakimov M.M."/>
        </authorList>
    </citation>
    <scope>NUCLEOTIDE SEQUENCE [LARGE SCALE GENOMIC DNA]</scope>
    <source>
        <strain evidence="1 2">HTSR1</strain>
    </source>
</reference>
<dbReference type="EMBL" id="CP016070">
    <property type="protein sequence ID" value="AOW80901.1"/>
    <property type="molecule type" value="Genomic_DNA"/>
</dbReference>
<dbReference type="AlphaFoldDB" id="A0A1D8S6D2"/>
<organism evidence="1 2">
    <name type="scientific">Halodesulfurarchaeum formicicum</name>
    <dbReference type="NCBI Taxonomy" id="1873524"/>
    <lineage>
        <taxon>Archaea</taxon>
        <taxon>Methanobacteriati</taxon>
        <taxon>Methanobacteriota</taxon>
        <taxon>Stenosarchaea group</taxon>
        <taxon>Halobacteria</taxon>
        <taxon>Halobacteriales</taxon>
        <taxon>Halobacteriaceae</taxon>
        <taxon>Halodesulfurarchaeum</taxon>
    </lineage>
</organism>
<evidence type="ECO:0000313" key="2">
    <source>
        <dbReference type="Proteomes" id="UP000185608"/>
    </source>
</evidence>
<proteinExistence type="predicted"/>
<evidence type="ECO:0000313" key="1">
    <source>
        <dbReference type="EMBL" id="AOW80901.1"/>
    </source>
</evidence>
<sequence>MVSNTKPNTIWCIGASRSALSSVDIEKLRSEIDDVIVYQRVGVARISTEYKDKLIDAVDQASDE</sequence>
<protein>
    <submittedName>
        <fullName evidence="1">Uncharacterized protein</fullName>
    </submittedName>
</protein>
<accession>A0A1D8S6D2</accession>
<dbReference type="KEGG" id="halh:HTSR_1731"/>
<name>A0A1D8S6D2_9EURY</name>